<feature type="transmembrane region" description="Helical" evidence="1">
    <location>
        <begin position="53"/>
        <end position="69"/>
    </location>
</feature>
<organism evidence="3 4">
    <name type="scientific">Clathrospora elynae</name>
    <dbReference type="NCBI Taxonomy" id="706981"/>
    <lineage>
        <taxon>Eukaryota</taxon>
        <taxon>Fungi</taxon>
        <taxon>Dikarya</taxon>
        <taxon>Ascomycota</taxon>
        <taxon>Pezizomycotina</taxon>
        <taxon>Dothideomycetes</taxon>
        <taxon>Pleosporomycetidae</taxon>
        <taxon>Pleosporales</taxon>
        <taxon>Diademaceae</taxon>
        <taxon>Clathrospora</taxon>
    </lineage>
</organism>
<gene>
    <name evidence="3" type="ORF">EJ02DRAFT_493248</name>
</gene>
<dbReference type="Proteomes" id="UP000800038">
    <property type="component" value="Unassembled WGS sequence"/>
</dbReference>
<evidence type="ECO:0000313" key="3">
    <source>
        <dbReference type="EMBL" id="KAF1941062.1"/>
    </source>
</evidence>
<proteinExistence type="predicted"/>
<feature type="domain" description="Fungal-type protein kinase" evidence="2">
    <location>
        <begin position="4"/>
        <end position="59"/>
    </location>
</feature>
<sequence length="74" mass="8629">NSWPTFLIDLNLAIKEQRKQASGARRKTGTQAFMAIGLLYNDKPYSFMHNLKLFFWVLFHGLINGTTLIRKSWL</sequence>
<reference evidence="3" key="1">
    <citation type="journal article" date="2020" name="Stud. Mycol.">
        <title>101 Dothideomycetes genomes: a test case for predicting lifestyles and emergence of pathogens.</title>
        <authorList>
            <person name="Haridas S."/>
            <person name="Albert R."/>
            <person name="Binder M."/>
            <person name="Bloem J."/>
            <person name="Labutti K."/>
            <person name="Salamov A."/>
            <person name="Andreopoulos B."/>
            <person name="Baker S."/>
            <person name="Barry K."/>
            <person name="Bills G."/>
            <person name="Bluhm B."/>
            <person name="Cannon C."/>
            <person name="Castanera R."/>
            <person name="Culley D."/>
            <person name="Daum C."/>
            <person name="Ezra D."/>
            <person name="Gonzalez J."/>
            <person name="Henrissat B."/>
            <person name="Kuo A."/>
            <person name="Liang C."/>
            <person name="Lipzen A."/>
            <person name="Lutzoni F."/>
            <person name="Magnuson J."/>
            <person name="Mondo S."/>
            <person name="Nolan M."/>
            <person name="Ohm R."/>
            <person name="Pangilinan J."/>
            <person name="Park H.-J."/>
            <person name="Ramirez L."/>
            <person name="Alfaro M."/>
            <person name="Sun H."/>
            <person name="Tritt A."/>
            <person name="Yoshinaga Y."/>
            <person name="Zwiers L.-H."/>
            <person name="Turgeon B."/>
            <person name="Goodwin S."/>
            <person name="Spatafora J."/>
            <person name="Crous P."/>
            <person name="Grigoriev I."/>
        </authorList>
    </citation>
    <scope>NUCLEOTIDE SEQUENCE</scope>
    <source>
        <strain evidence="3">CBS 161.51</strain>
    </source>
</reference>
<name>A0A6A5SMN6_9PLEO</name>
<dbReference type="Pfam" id="PF17667">
    <property type="entry name" value="Pkinase_fungal"/>
    <property type="match status" value="1"/>
</dbReference>
<keyword evidence="1" id="KW-1133">Transmembrane helix</keyword>
<protein>
    <recommendedName>
        <fullName evidence="2">Fungal-type protein kinase domain-containing protein</fullName>
    </recommendedName>
</protein>
<evidence type="ECO:0000256" key="1">
    <source>
        <dbReference type="SAM" id="Phobius"/>
    </source>
</evidence>
<accession>A0A6A5SMN6</accession>
<keyword evidence="4" id="KW-1185">Reference proteome</keyword>
<dbReference type="PANTHER" id="PTHR38248">
    <property type="entry name" value="FUNK1 6"/>
    <property type="match status" value="1"/>
</dbReference>
<dbReference type="EMBL" id="ML976053">
    <property type="protein sequence ID" value="KAF1941062.1"/>
    <property type="molecule type" value="Genomic_DNA"/>
</dbReference>
<evidence type="ECO:0000259" key="2">
    <source>
        <dbReference type="Pfam" id="PF17667"/>
    </source>
</evidence>
<dbReference type="AlphaFoldDB" id="A0A6A5SMN6"/>
<evidence type="ECO:0000313" key="4">
    <source>
        <dbReference type="Proteomes" id="UP000800038"/>
    </source>
</evidence>
<dbReference type="OrthoDB" id="3694016at2759"/>
<keyword evidence="1" id="KW-0472">Membrane</keyword>
<keyword evidence="1" id="KW-0812">Transmembrane</keyword>
<feature type="non-terminal residue" evidence="3">
    <location>
        <position position="1"/>
    </location>
</feature>
<dbReference type="PANTHER" id="PTHR38248:SF2">
    <property type="entry name" value="FUNK1 11"/>
    <property type="match status" value="1"/>
</dbReference>
<dbReference type="InterPro" id="IPR040976">
    <property type="entry name" value="Pkinase_fungal"/>
</dbReference>